<dbReference type="Proteomes" id="UP001218218">
    <property type="component" value="Unassembled WGS sequence"/>
</dbReference>
<dbReference type="Gene3D" id="1.25.10.10">
    <property type="entry name" value="Leucine-rich Repeat Variant"/>
    <property type="match status" value="1"/>
</dbReference>
<comment type="caution">
    <text evidence="3">The sequence shown here is derived from an EMBL/GenBank/DDBJ whole genome shotgun (WGS) entry which is preliminary data.</text>
</comment>
<feature type="compositionally biased region" description="Basic and acidic residues" evidence="2">
    <location>
        <begin position="289"/>
        <end position="301"/>
    </location>
</feature>
<accession>A0AAD6ZN26</accession>
<organism evidence="3 4">
    <name type="scientific">Mycena albidolilacea</name>
    <dbReference type="NCBI Taxonomy" id="1033008"/>
    <lineage>
        <taxon>Eukaryota</taxon>
        <taxon>Fungi</taxon>
        <taxon>Dikarya</taxon>
        <taxon>Basidiomycota</taxon>
        <taxon>Agaricomycotina</taxon>
        <taxon>Agaricomycetes</taxon>
        <taxon>Agaricomycetidae</taxon>
        <taxon>Agaricales</taxon>
        <taxon>Marasmiineae</taxon>
        <taxon>Mycenaceae</taxon>
        <taxon>Mycena</taxon>
    </lineage>
</organism>
<sequence>MTCFAAEGAKEEVKPPVKSDDTFQAFSVLTVTLIIMAEDEGVRAEMSLRQFHCLMHYGEPIIRKFVTLSISLISVLSSTRCQNTAAQTTTSLLRSTLFLPWLCRCVNQQCVSGKDVTAACGHYYKEPGYLFMVRIAQGLVHMGKGMIVLDPFFADRSIMSLPVVAGLLVMLMALTDVKHFVLDEYRWMMYFLVTAMYPRFLITVDEQLNSMPVTVCIRQALDTVAPGATERVELVPKEFIPFGHVLLEGFYLRLGAGVGGGGMVKGNGGGGGGSRASRGRGGVKGGRGYRKEPEIKAEPRF</sequence>
<dbReference type="PANTHER" id="PTHR10943:SF1">
    <property type="entry name" value="26S PROTEASOME NON-ATPASE REGULATORY SUBUNIT 2"/>
    <property type="match status" value="1"/>
</dbReference>
<evidence type="ECO:0000313" key="3">
    <source>
        <dbReference type="EMBL" id="KAJ7330461.1"/>
    </source>
</evidence>
<protein>
    <submittedName>
        <fullName evidence="3">Uncharacterized protein</fullName>
    </submittedName>
</protein>
<reference evidence="3" key="1">
    <citation type="submission" date="2023-03" db="EMBL/GenBank/DDBJ databases">
        <title>Massive genome expansion in bonnet fungi (Mycena s.s.) driven by repeated elements and novel gene families across ecological guilds.</title>
        <authorList>
            <consortium name="Lawrence Berkeley National Laboratory"/>
            <person name="Harder C.B."/>
            <person name="Miyauchi S."/>
            <person name="Viragh M."/>
            <person name="Kuo A."/>
            <person name="Thoen E."/>
            <person name="Andreopoulos B."/>
            <person name="Lu D."/>
            <person name="Skrede I."/>
            <person name="Drula E."/>
            <person name="Henrissat B."/>
            <person name="Morin E."/>
            <person name="Kohler A."/>
            <person name="Barry K."/>
            <person name="LaButti K."/>
            <person name="Morin E."/>
            <person name="Salamov A."/>
            <person name="Lipzen A."/>
            <person name="Mereny Z."/>
            <person name="Hegedus B."/>
            <person name="Baldrian P."/>
            <person name="Stursova M."/>
            <person name="Weitz H."/>
            <person name="Taylor A."/>
            <person name="Grigoriev I.V."/>
            <person name="Nagy L.G."/>
            <person name="Martin F."/>
            <person name="Kauserud H."/>
        </authorList>
    </citation>
    <scope>NUCLEOTIDE SEQUENCE</scope>
    <source>
        <strain evidence="3">CBHHK002</strain>
    </source>
</reference>
<gene>
    <name evidence="3" type="ORF">DFH08DRAFT_966999</name>
</gene>
<evidence type="ECO:0000313" key="4">
    <source>
        <dbReference type="Proteomes" id="UP001218218"/>
    </source>
</evidence>
<feature type="region of interest" description="Disordered" evidence="2">
    <location>
        <begin position="267"/>
        <end position="301"/>
    </location>
</feature>
<dbReference type="PANTHER" id="PTHR10943">
    <property type="entry name" value="26S PROTEASOME NON-ATPASE REGULATORY SUBUNIT"/>
    <property type="match status" value="1"/>
</dbReference>
<keyword evidence="4" id="KW-1185">Reference proteome</keyword>
<keyword evidence="1" id="KW-0677">Repeat</keyword>
<dbReference type="GO" id="GO:0008540">
    <property type="term" value="C:proteasome regulatory particle, base subcomplex"/>
    <property type="evidence" value="ECO:0007669"/>
    <property type="project" value="TreeGrafter"/>
</dbReference>
<dbReference type="EMBL" id="JARIHO010000037">
    <property type="protein sequence ID" value="KAJ7330461.1"/>
    <property type="molecule type" value="Genomic_DNA"/>
</dbReference>
<feature type="compositionally biased region" description="Gly residues" evidence="2">
    <location>
        <begin position="267"/>
        <end position="286"/>
    </location>
</feature>
<dbReference type="GO" id="GO:0034515">
    <property type="term" value="C:proteasome storage granule"/>
    <property type="evidence" value="ECO:0007669"/>
    <property type="project" value="TreeGrafter"/>
</dbReference>
<dbReference type="AlphaFoldDB" id="A0AAD6ZN26"/>
<dbReference type="GO" id="GO:0005634">
    <property type="term" value="C:nucleus"/>
    <property type="evidence" value="ECO:0007669"/>
    <property type="project" value="TreeGrafter"/>
</dbReference>
<name>A0AAD6ZN26_9AGAR</name>
<evidence type="ECO:0000256" key="2">
    <source>
        <dbReference type="SAM" id="MobiDB-lite"/>
    </source>
</evidence>
<proteinExistence type="predicted"/>
<evidence type="ECO:0000256" key="1">
    <source>
        <dbReference type="ARBA" id="ARBA00022737"/>
    </source>
</evidence>
<dbReference type="InterPro" id="IPR011989">
    <property type="entry name" value="ARM-like"/>
</dbReference>
<dbReference type="GO" id="GO:0043161">
    <property type="term" value="P:proteasome-mediated ubiquitin-dependent protein catabolic process"/>
    <property type="evidence" value="ECO:0007669"/>
    <property type="project" value="TreeGrafter"/>
</dbReference>